<keyword evidence="2" id="KW-1185">Reference proteome</keyword>
<dbReference type="AlphaFoldDB" id="A0A1V6PP80"/>
<reference evidence="2" key="1">
    <citation type="journal article" date="2017" name="Nat. Microbiol.">
        <title>Global analysis of biosynthetic gene clusters reveals vast potential of secondary metabolite production in Penicillium species.</title>
        <authorList>
            <person name="Nielsen J.C."/>
            <person name="Grijseels S."/>
            <person name="Prigent S."/>
            <person name="Ji B."/>
            <person name="Dainat J."/>
            <person name="Nielsen K.F."/>
            <person name="Frisvad J.C."/>
            <person name="Workman M."/>
            <person name="Nielsen J."/>
        </authorList>
    </citation>
    <scope>NUCLEOTIDE SEQUENCE [LARGE SCALE GENOMIC DNA]</scope>
    <source>
        <strain evidence="2">IBT 31811</strain>
    </source>
</reference>
<dbReference type="Proteomes" id="UP000191672">
    <property type="component" value="Unassembled WGS sequence"/>
</dbReference>
<comment type="caution">
    <text evidence="1">The sequence shown here is derived from an EMBL/GenBank/DDBJ whole genome shotgun (WGS) entry which is preliminary data.</text>
</comment>
<protein>
    <submittedName>
        <fullName evidence="1">Uncharacterized protein</fullName>
    </submittedName>
</protein>
<name>A0A1V6PP80_9EURO</name>
<sequence>MPEAPNSAMTFYSHAPKYRLPYADRQSRKTSGIYGTSRMWAHGALPL</sequence>
<gene>
    <name evidence="1" type="ORF">PENANT_c077G05654</name>
</gene>
<organism evidence="1 2">
    <name type="scientific">Penicillium antarcticum</name>
    <dbReference type="NCBI Taxonomy" id="416450"/>
    <lineage>
        <taxon>Eukaryota</taxon>
        <taxon>Fungi</taxon>
        <taxon>Dikarya</taxon>
        <taxon>Ascomycota</taxon>
        <taxon>Pezizomycotina</taxon>
        <taxon>Eurotiomycetes</taxon>
        <taxon>Eurotiomycetidae</taxon>
        <taxon>Eurotiales</taxon>
        <taxon>Aspergillaceae</taxon>
        <taxon>Penicillium</taxon>
    </lineage>
</organism>
<evidence type="ECO:0000313" key="1">
    <source>
        <dbReference type="EMBL" id="OQD78835.1"/>
    </source>
</evidence>
<evidence type="ECO:0000313" key="2">
    <source>
        <dbReference type="Proteomes" id="UP000191672"/>
    </source>
</evidence>
<proteinExistence type="predicted"/>
<accession>A0A1V6PP80</accession>
<dbReference type="EMBL" id="MDYN01000077">
    <property type="protein sequence ID" value="OQD78835.1"/>
    <property type="molecule type" value="Genomic_DNA"/>
</dbReference>